<dbReference type="InterPro" id="IPR011990">
    <property type="entry name" value="TPR-like_helical_dom_sf"/>
</dbReference>
<evidence type="ECO:0000313" key="2">
    <source>
        <dbReference type="EMBL" id="TCO64984.1"/>
    </source>
</evidence>
<protein>
    <submittedName>
        <fullName evidence="2">NB-ARC domain-containing protein</fullName>
    </submittedName>
</protein>
<dbReference type="SUPFAM" id="SSF48452">
    <property type="entry name" value="TPR-like"/>
    <property type="match status" value="1"/>
</dbReference>
<dbReference type="InterPro" id="IPR010982">
    <property type="entry name" value="Lambda_DNA-bd_dom_sf"/>
</dbReference>
<organism evidence="2 3">
    <name type="scientific">Actinocrispum wychmicini</name>
    <dbReference type="NCBI Taxonomy" id="1213861"/>
    <lineage>
        <taxon>Bacteria</taxon>
        <taxon>Bacillati</taxon>
        <taxon>Actinomycetota</taxon>
        <taxon>Actinomycetes</taxon>
        <taxon>Pseudonocardiales</taxon>
        <taxon>Pseudonocardiaceae</taxon>
        <taxon>Actinocrispum</taxon>
    </lineage>
</organism>
<dbReference type="InterPro" id="IPR027417">
    <property type="entry name" value="P-loop_NTPase"/>
</dbReference>
<dbReference type="Pfam" id="PF00931">
    <property type="entry name" value="NB-ARC"/>
    <property type="match status" value="1"/>
</dbReference>
<dbReference type="Pfam" id="PF13560">
    <property type="entry name" value="HTH_31"/>
    <property type="match status" value="1"/>
</dbReference>
<dbReference type="Gene3D" id="3.40.50.300">
    <property type="entry name" value="P-loop containing nucleotide triphosphate hydrolases"/>
    <property type="match status" value="1"/>
</dbReference>
<keyword evidence="3" id="KW-1185">Reference proteome</keyword>
<dbReference type="EMBL" id="SLWS01000001">
    <property type="protein sequence ID" value="TCO64984.1"/>
    <property type="molecule type" value="Genomic_DNA"/>
</dbReference>
<dbReference type="InterPro" id="IPR002182">
    <property type="entry name" value="NB-ARC"/>
</dbReference>
<dbReference type="AlphaFoldDB" id="A0A4R2JYK8"/>
<dbReference type="InterPro" id="IPR001387">
    <property type="entry name" value="Cro/C1-type_HTH"/>
</dbReference>
<evidence type="ECO:0000259" key="1">
    <source>
        <dbReference type="PROSITE" id="PS50943"/>
    </source>
</evidence>
<name>A0A4R2JYK8_9PSEU</name>
<dbReference type="SUPFAM" id="SSF52540">
    <property type="entry name" value="P-loop containing nucleoside triphosphate hydrolases"/>
    <property type="match status" value="1"/>
</dbReference>
<dbReference type="Proteomes" id="UP000295680">
    <property type="component" value="Unassembled WGS sequence"/>
</dbReference>
<dbReference type="OrthoDB" id="581105at2"/>
<comment type="caution">
    <text evidence="2">The sequence shown here is derived from an EMBL/GenBank/DDBJ whole genome shotgun (WGS) entry which is preliminary data.</text>
</comment>
<accession>A0A4R2JYK8</accession>
<dbReference type="CDD" id="cd00093">
    <property type="entry name" value="HTH_XRE"/>
    <property type="match status" value="1"/>
</dbReference>
<dbReference type="GO" id="GO:0043531">
    <property type="term" value="F:ADP binding"/>
    <property type="evidence" value="ECO:0007669"/>
    <property type="project" value="InterPro"/>
</dbReference>
<feature type="domain" description="HTH cro/C1-type" evidence="1">
    <location>
        <begin position="15"/>
        <end position="68"/>
    </location>
</feature>
<evidence type="ECO:0000313" key="3">
    <source>
        <dbReference type="Proteomes" id="UP000295680"/>
    </source>
</evidence>
<dbReference type="GO" id="GO:0003677">
    <property type="term" value="F:DNA binding"/>
    <property type="evidence" value="ECO:0007669"/>
    <property type="project" value="InterPro"/>
</dbReference>
<reference evidence="2 3" key="1">
    <citation type="submission" date="2019-03" db="EMBL/GenBank/DDBJ databases">
        <title>Genomic Encyclopedia of Type Strains, Phase IV (KMG-IV): sequencing the most valuable type-strain genomes for metagenomic binning, comparative biology and taxonomic classification.</title>
        <authorList>
            <person name="Goeker M."/>
        </authorList>
    </citation>
    <scope>NUCLEOTIDE SEQUENCE [LARGE SCALE GENOMIC DNA]</scope>
    <source>
        <strain evidence="2 3">DSM 45934</strain>
    </source>
</reference>
<dbReference type="SMART" id="SM00530">
    <property type="entry name" value="HTH_XRE"/>
    <property type="match status" value="1"/>
</dbReference>
<dbReference type="Gene3D" id="1.10.260.40">
    <property type="entry name" value="lambda repressor-like DNA-binding domains"/>
    <property type="match status" value="1"/>
</dbReference>
<dbReference type="SUPFAM" id="SSF47413">
    <property type="entry name" value="lambda repressor-like DNA-binding domains"/>
    <property type="match status" value="1"/>
</dbReference>
<gene>
    <name evidence="2" type="ORF">EV192_101768</name>
</gene>
<sequence>MGVGDVTEPTFGSLLRKLREETGMSQRALAGKIFRDHSRISRLESGDIAPTVEYATLLDEVFGTAPTLTAIAREVEAGAQQARRRKSIGRRSELPPVPANLLGRSTEVAAIVDRLRPDTASGSARSVRVCLIYGIAGIGKTALAAVAADRLREYFPDGQLYLDLYGYATNGPGMSVEEALEALLIQLDAPGGSRRAGRSKLVADLRTQVSELRLLVVLENVPDAEQVRLLTSALPGSTVIVTSRSRLTAPDEVCRVALGVLPFEDAEDLFRLIAGPRANGAPGDGTLRPQIRNIVRMCYRLPLGIHLIATRFRDNTTFTLDDIESALTSKDTRLDEIGNGEQSLAEVLAASHALLPERERSALAGLSVHPGVRINRYSAAVLLETSPREADGVLNSLLRSSMVADHSSGAYEFHDPIRDFVRHGPVGVVLTDRERRRLLHVLFNYYLSTAAAAELQISPHRIQLDLSGVPESRFGPVFDSAQAALRWIGTEQENLLPLCREMLNRDFAETCWQFCYYLRGYFYTTMRWASWVPVFRLGVQAAVKLGQRGPEGLMLNNLGLALAESGEPDEAARYHLAAQAAFEAAGDRPGQAVAEGHYGWAQYLRRDYGEAYRSTAKALSFFRANGTDWHVATTLESLAHIAGKCDDKEQAAACFREAGRIFRELALSGDAARMEDQLRAL</sequence>
<proteinExistence type="predicted"/>
<dbReference type="PROSITE" id="PS50943">
    <property type="entry name" value="HTH_CROC1"/>
    <property type="match status" value="1"/>
</dbReference>
<dbReference type="PANTHER" id="PTHR47691:SF3">
    <property type="entry name" value="HTH-TYPE TRANSCRIPTIONAL REGULATOR RV0890C-RELATED"/>
    <property type="match status" value="1"/>
</dbReference>
<dbReference type="PRINTS" id="PR00364">
    <property type="entry name" value="DISEASERSIST"/>
</dbReference>
<dbReference type="PANTHER" id="PTHR47691">
    <property type="entry name" value="REGULATOR-RELATED"/>
    <property type="match status" value="1"/>
</dbReference>
<dbReference type="Gene3D" id="1.25.40.10">
    <property type="entry name" value="Tetratricopeptide repeat domain"/>
    <property type="match status" value="1"/>
</dbReference>